<sequence length="86" mass="9605">MQAATSYASGKSFKWRPWLGNNPSSKDDRIKLFHNSKLYASVDGYEYATALELIAMTSQTLKKTSMNIDLQTILKRGFVSGLSMPP</sequence>
<evidence type="ECO:0000313" key="2">
    <source>
        <dbReference type="EMBL" id="CAF4673747.1"/>
    </source>
</evidence>
<evidence type="ECO:0000313" key="1">
    <source>
        <dbReference type="EMBL" id="CAF1678899.1"/>
    </source>
</evidence>
<dbReference type="EMBL" id="CAJOBC010151252">
    <property type="protein sequence ID" value="CAF4673747.1"/>
    <property type="molecule type" value="Genomic_DNA"/>
</dbReference>
<comment type="caution">
    <text evidence="1">The sequence shown here is derived from an EMBL/GenBank/DDBJ whole genome shotgun (WGS) entry which is preliminary data.</text>
</comment>
<organism evidence="1 3">
    <name type="scientific">Didymodactylos carnosus</name>
    <dbReference type="NCBI Taxonomy" id="1234261"/>
    <lineage>
        <taxon>Eukaryota</taxon>
        <taxon>Metazoa</taxon>
        <taxon>Spiralia</taxon>
        <taxon>Gnathifera</taxon>
        <taxon>Rotifera</taxon>
        <taxon>Eurotatoria</taxon>
        <taxon>Bdelloidea</taxon>
        <taxon>Philodinida</taxon>
        <taxon>Philodinidae</taxon>
        <taxon>Didymodactylos</taxon>
    </lineage>
</organism>
<dbReference type="AlphaFoldDB" id="A0A816GX95"/>
<dbReference type="Proteomes" id="UP000681722">
    <property type="component" value="Unassembled WGS sequence"/>
</dbReference>
<dbReference type="Proteomes" id="UP000663829">
    <property type="component" value="Unassembled WGS sequence"/>
</dbReference>
<keyword evidence="3" id="KW-1185">Reference proteome</keyword>
<dbReference type="EMBL" id="CAJNOQ010065279">
    <property type="protein sequence ID" value="CAF1678899.1"/>
    <property type="molecule type" value="Genomic_DNA"/>
</dbReference>
<protein>
    <submittedName>
        <fullName evidence="1">Uncharacterized protein</fullName>
    </submittedName>
</protein>
<gene>
    <name evidence="1" type="ORF">GPM918_LOCUS46545</name>
    <name evidence="2" type="ORF">SRO942_LOCUS50925</name>
</gene>
<reference evidence="1" key="1">
    <citation type="submission" date="2021-02" db="EMBL/GenBank/DDBJ databases">
        <authorList>
            <person name="Nowell W R."/>
        </authorList>
    </citation>
    <scope>NUCLEOTIDE SEQUENCE</scope>
</reference>
<name>A0A816GX95_9BILA</name>
<proteinExistence type="predicted"/>
<evidence type="ECO:0000313" key="3">
    <source>
        <dbReference type="Proteomes" id="UP000663829"/>
    </source>
</evidence>
<accession>A0A816GX95</accession>